<name>A0ABS7Z9C2_9SPHI</name>
<comment type="caution">
    <text evidence="1">The sequence shown here is derived from an EMBL/GenBank/DDBJ whole genome shotgun (WGS) entry which is preliminary data.</text>
</comment>
<evidence type="ECO:0000313" key="1">
    <source>
        <dbReference type="EMBL" id="MCA5006182.1"/>
    </source>
</evidence>
<accession>A0ABS7Z9C2</accession>
<dbReference type="PROSITE" id="PS51257">
    <property type="entry name" value="PROKAR_LIPOPROTEIN"/>
    <property type="match status" value="1"/>
</dbReference>
<dbReference type="Proteomes" id="UP001165302">
    <property type="component" value="Unassembled WGS sequence"/>
</dbReference>
<evidence type="ECO:0000313" key="2">
    <source>
        <dbReference type="Proteomes" id="UP001165302"/>
    </source>
</evidence>
<dbReference type="EMBL" id="JADEYP010000028">
    <property type="protein sequence ID" value="MCA5006182.1"/>
    <property type="molecule type" value="Genomic_DNA"/>
</dbReference>
<protein>
    <recommendedName>
        <fullName evidence="3">Fimbrillin-A associated anchor protein Mfa1 and Mfa2</fullName>
    </recommendedName>
</protein>
<dbReference type="RefSeq" id="WP_225554544.1">
    <property type="nucleotide sequence ID" value="NZ_JADEYP010000028.1"/>
</dbReference>
<keyword evidence="2" id="KW-1185">Reference proteome</keyword>
<proteinExistence type="predicted"/>
<organism evidence="1 2">
    <name type="scientific">Sphingobacterium bovistauri</name>
    <dbReference type="NCBI Taxonomy" id="2781959"/>
    <lineage>
        <taxon>Bacteria</taxon>
        <taxon>Pseudomonadati</taxon>
        <taxon>Bacteroidota</taxon>
        <taxon>Sphingobacteriia</taxon>
        <taxon>Sphingobacteriales</taxon>
        <taxon>Sphingobacteriaceae</taxon>
        <taxon>Sphingobacterium</taxon>
    </lineage>
</organism>
<sequence>MSKIKISNKLITIYLFIFILTVSCKKTNDEVYKNGEALVSVNIKGFNFDSEIELNANTTNPGQIKNITPVHIQHANQDYQIESQLIHTQSNDVKNSLETLRKSSSSILKEFGNGIHYTLLVYDSRKDLIAQKNFIYGQETIESSLKLSSNIRYTFIVVSAKSTTTVPTIEDVNNLDNAKIVNINADLLYWKEERVLNVGQNYLSAILKPQFSEITTILEMDPNMTGNITRIVNPTFNLPTQNVSLKLSNKALTYHKSASQYKAVIFPNIRTNNIRSIKSNTTTIIHNSDLNTFSLKFDSLRVDGETKSDITISGLNIAPGHRYNLILTLKTCTEAVNGLNGMNWSYDEDKKGNNSGIYLPRDQRNGWFDDGFRRNGEVISFTFNEAGADYGFVYDITELDNAFNLEVNGKPIFGTDILRNEIQFQNNATLTTQNIEFEDGSQYQSDDVPSIWNLKGTSDKPIVKVVISRFGEVLMFGSKVSGGTLYPLKLKNNAKFNTVTWKGGNQTNQIKASTRIEGKTVMKSMGSGRRKIACSK</sequence>
<gene>
    <name evidence="1" type="ORF">IPZ78_13590</name>
</gene>
<evidence type="ECO:0008006" key="3">
    <source>
        <dbReference type="Google" id="ProtNLM"/>
    </source>
</evidence>
<reference evidence="1" key="1">
    <citation type="submission" date="2020-10" db="EMBL/GenBank/DDBJ databases">
        <authorList>
            <person name="Lu T."/>
            <person name="Wang Q."/>
            <person name="Han X."/>
        </authorList>
    </citation>
    <scope>NUCLEOTIDE SEQUENCE</scope>
    <source>
        <strain evidence="1">WQ 366</strain>
    </source>
</reference>